<name>A0A386ZCJ5_9NOCA</name>
<keyword evidence="1 4" id="KW-0489">Methyltransferase</keyword>
<dbReference type="OrthoDB" id="4524249at2"/>
<dbReference type="EMBL" id="CP032568">
    <property type="protein sequence ID" value="AYF75391.1"/>
    <property type="molecule type" value="Genomic_DNA"/>
</dbReference>
<dbReference type="GO" id="GO:0032259">
    <property type="term" value="P:methylation"/>
    <property type="evidence" value="ECO:0007669"/>
    <property type="project" value="UniProtKB-KW"/>
</dbReference>
<keyword evidence="3" id="KW-0949">S-adenosyl-L-methionine</keyword>
<dbReference type="KEGG" id="nyu:D7D52_17705"/>
<dbReference type="InterPro" id="IPR002935">
    <property type="entry name" value="SAM_O-MeTrfase"/>
</dbReference>
<dbReference type="Proteomes" id="UP000267164">
    <property type="component" value="Chromosome"/>
</dbReference>
<dbReference type="GO" id="GO:0008171">
    <property type="term" value="F:O-methyltransferase activity"/>
    <property type="evidence" value="ECO:0007669"/>
    <property type="project" value="InterPro"/>
</dbReference>
<dbReference type="RefSeq" id="WP_120737855.1">
    <property type="nucleotide sequence ID" value="NZ_CP032568.1"/>
</dbReference>
<gene>
    <name evidence="4" type="ORF">D7D52_17705</name>
</gene>
<accession>A0A386ZCJ5</accession>
<dbReference type="AlphaFoldDB" id="A0A386ZCJ5"/>
<dbReference type="Pfam" id="PF01596">
    <property type="entry name" value="Methyltransf_3"/>
    <property type="match status" value="1"/>
</dbReference>
<evidence type="ECO:0000313" key="5">
    <source>
        <dbReference type="Proteomes" id="UP000267164"/>
    </source>
</evidence>
<dbReference type="SUPFAM" id="SSF53335">
    <property type="entry name" value="S-adenosyl-L-methionine-dependent methyltransferases"/>
    <property type="match status" value="1"/>
</dbReference>
<protein>
    <submittedName>
        <fullName evidence="4">O-methyltransferase</fullName>
    </submittedName>
</protein>
<dbReference type="InterPro" id="IPR029063">
    <property type="entry name" value="SAM-dependent_MTases_sf"/>
</dbReference>
<keyword evidence="5" id="KW-1185">Reference proteome</keyword>
<organism evidence="4 5">
    <name type="scientific">Nocardia yunnanensis</name>
    <dbReference type="NCBI Taxonomy" id="2382165"/>
    <lineage>
        <taxon>Bacteria</taxon>
        <taxon>Bacillati</taxon>
        <taxon>Actinomycetota</taxon>
        <taxon>Actinomycetes</taxon>
        <taxon>Mycobacteriales</taxon>
        <taxon>Nocardiaceae</taxon>
        <taxon>Nocardia</taxon>
    </lineage>
</organism>
<evidence type="ECO:0000313" key="4">
    <source>
        <dbReference type="EMBL" id="AYF75391.1"/>
    </source>
</evidence>
<evidence type="ECO:0000256" key="3">
    <source>
        <dbReference type="ARBA" id="ARBA00022691"/>
    </source>
</evidence>
<sequence length="258" mass="27729">MAGTSIGSVLRERVVYPVRTAISSVWGIGTFLRTGQFGDGREAAVRDHVLANAEPGNPESVLAAIDRFARTRSNLVNVGDEKGLLLDAAVRKAAPKLVLELGTYIGYSAVRTAHLLPEGARLISLEFSAANAEVARAIIAHAGLADRVSVVVGTIGDGGATMQRLTDEYGITAGAVDFVFVDHDKSAYLADLKSILAAGWLHPGTIVVADNMRVPGAPDYLKYMREAEGKTWRTVEHDTHIEYQSLLKDRVLESEYLG</sequence>
<evidence type="ECO:0000256" key="1">
    <source>
        <dbReference type="ARBA" id="ARBA00022603"/>
    </source>
</evidence>
<evidence type="ECO:0000256" key="2">
    <source>
        <dbReference type="ARBA" id="ARBA00022679"/>
    </source>
</evidence>
<keyword evidence="2 4" id="KW-0808">Transferase</keyword>
<dbReference type="PROSITE" id="PS51682">
    <property type="entry name" value="SAM_OMT_I"/>
    <property type="match status" value="1"/>
</dbReference>
<dbReference type="Gene3D" id="3.40.50.150">
    <property type="entry name" value="Vaccinia Virus protein VP39"/>
    <property type="match status" value="1"/>
</dbReference>
<dbReference type="PANTHER" id="PTHR43836">
    <property type="entry name" value="CATECHOL O-METHYLTRANSFERASE 1-RELATED"/>
    <property type="match status" value="1"/>
</dbReference>
<proteinExistence type="predicted"/>
<dbReference type="PANTHER" id="PTHR43836:SF2">
    <property type="entry name" value="CATECHOL O-METHYLTRANSFERASE 1-RELATED"/>
    <property type="match status" value="1"/>
</dbReference>
<reference evidence="4 5" key="1">
    <citation type="submission" date="2018-09" db="EMBL/GenBank/DDBJ databases">
        <title>Nocardia yunnanensis sp. nov., an actinomycete isolated from a soil sample.</title>
        <authorList>
            <person name="Zhang J."/>
        </authorList>
    </citation>
    <scope>NUCLEOTIDE SEQUENCE [LARGE SCALE GENOMIC DNA]</scope>
    <source>
        <strain evidence="4 5">CFHS0054</strain>
    </source>
</reference>